<keyword evidence="3" id="KW-0472">Membrane</keyword>
<dbReference type="Proteomes" id="UP001365128">
    <property type="component" value="Unassembled WGS sequence"/>
</dbReference>
<evidence type="ECO:0000256" key="1">
    <source>
        <dbReference type="ARBA" id="ARBA00004450"/>
    </source>
</evidence>
<reference evidence="5 6" key="1">
    <citation type="submission" date="2024-04" db="EMBL/GenBank/DDBJ databases">
        <title>Phyllosticta paracitricarpa is synonymous to the EU quarantine fungus P. citricarpa based on phylogenomic analyses.</title>
        <authorList>
            <consortium name="Lawrence Berkeley National Laboratory"/>
            <person name="Van Ingen-Buijs V.A."/>
            <person name="Van Westerhoven A.C."/>
            <person name="Haridas S."/>
            <person name="Skiadas P."/>
            <person name="Martin F."/>
            <person name="Groenewald J.Z."/>
            <person name="Crous P.W."/>
            <person name="Seidl M.F."/>
        </authorList>
    </citation>
    <scope>NUCLEOTIDE SEQUENCE [LARGE SCALE GENOMIC DNA]</scope>
    <source>
        <strain evidence="5 6">CBS 122670</strain>
    </source>
</reference>
<comment type="subcellular location">
    <subcellularLocation>
        <location evidence="1">Mitochondrion outer membrane</location>
        <topology evidence="1">Peripheral membrane protein</topology>
    </subcellularLocation>
</comment>
<evidence type="ECO:0000313" key="6">
    <source>
        <dbReference type="Proteomes" id="UP001365128"/>
    </source>
</evidence>
<evidence type="ECO:0000259" key="4">
    <source>
        <dbReference type="Pfam" id="PF13460"/>
    </source>
</evidence>
<proteinExistence type="inferred from homology"/>
<evidence type="ECO:0000313" key="5">
    <source>
        <dbReference type="EMBL" id="KAK7550095.1"/>
    </source>
</evidence>
<dbReference type="SUPFAM" id="SSF51735">
    <property type="entry name" value="NAD(P)-binding Rossmann-fold domains"/>
    <property type="match status" value="1"/>
</dbReference>
<organism evidence="5 6">
    <name type="scientific">Phyllosticta citricarpa</name>
    <dbReference type="NCBI Taxonomy" id="55181"/>
    <lineage>
        <taxon>Eukaryota</taxon>
        <taxon>Fungi</taxon>
        <taxon>Dikarya</taxon>
        <taxon>Ascomycota</taxon>
        <taxon>Pezizomycotina</taxon>
        <taxon>Dothideomycetes</taxon>
        <taxon>Dothideomycetes incertae sedis</taxon>
        <taxon>Botryosphaeriales</taxon>
        <taxon>Phyllostictaceae</taxon>
        <taxon>Phyllosticta</taxon>
    </lineage>
</organism>
<keyword evidence="3" id="KW-1000">Mitochondrion outer membrane</keyword>
<dbReference type="PANTHER" id="PTHR14097:SF7">
    <property type="entry name" value="OXIDOREDUCTASE HTATIP2"/>
    <property type="match status" value="1"/>
</dbReference>
<protein>
    <recommendedName>
        <fullName evidence="4">NAD(P)-binding domain-containing protein</fullName>
    </recommendedName>
</protein>
<gene>
    <name evidence="5" type="ORF">IWX46DRAFT_521922</name>
</gene>
<dbReference type="EMBL" id="JBBPDW010000008">
    <property type="protein sequence ID" value="KAK7550095.1"/>
    <property type="molecule type" value="Genomic_DNA"/>
</dbReference>
<sequence length="245" mass="26083">MSNINAFLAGSTGLVGGSILNTLIHHPAFAQVSAFSRRRLRQESPKLSTLPADPATVQDTATWPTLLPSPAPQPSVFFSGLGTTRAQAGGVDKQRAIDYDLNLALAKAAKDAGITTYVLVSTAGANPNGLGAYPKMKGELEEAVKALGFDHTVILRPGLIVGAREDSRPAEFAVRKLAGLAGCLSNSLKDFWAQDAEVIARAAVHAGELCVDGKRDKGVWLLGQSDIVRLGRTEWKVQEEEQQQK</sequence>
<comment type="similarity">
    <text evidence="2">Belongs to the FMP52 family.</text>
</comment>
<evidence type="ECO:0000256" key="3">
    <source>
        <dbReference type="ARBA" id="ARBA00022787"/>
    </source>
</evidence>
<keyword evidence="3" id="KW-0496">Mitochondrion</keyword>
<dbReference type="InterPro" id="IPR036291">
    <property type="entry name" value="NAD(P)-bd_dom_sf"/>
</dbReference>
<dbReference type="Pfam" id="PF13460">
    <property type="entry name" value="NAD_binding_10"/>
    <property type="match status" value="1"/>
</dbReference>
<dbReference type="Gene3D" id="3.40.50.720">
    <property type="entry name" value="NAD(P)-binding Rossmann-like Domain"/>
    <property type="match status" value="1"/>
</dbReference>
<keyword evidence="6" id="KW-1185">Reference proteome</keyword>
<accession>A0ABR1MK62</accession>
<dbReference type="PANTHER" id="PTHR14097">
    <property type="entry name" value="OXIDOREDUCTASE HTATIP2"/>
    <property type="match status" value="1"/>
</dbReference>
<evidence type="ECO:0000256" key="2">
    <source>
        <dbReference type="ARBA" id="ARBA00006617"/>
    </source>
</evidence>
<dbReference type="InterPro" id="IPR016040">
    <property type="entry name" value="NAD(P)-bd_dom"/>
</dbReference>
<feature type="domain" description="NAD(P)-binding" evidence="4">
    <location>
        <begin position="10"/>
        <end position="160"/>
    </location>
</feature>
<name>A0ABR1MK62_9PEZI</name>
<comment type="caution">
    <text evidence="5">The sequence shown here is derived from an EMBL/GenBank/DDBJ whole genome shotgun (WGS) entry which is preliminary data.</text>
</comment>